<evidence type="ECO:0000313" key="4">
    <source>
        <dbReference type="Proteomes" id="UP001162060"/>
    </source>
</evidence>
<accession>A0AAV1TEH6</accession>
<comment type="caution">
    <text evidence="1">The sequence shown here is derived from an EMBL/GenBank/DDBJ whole genome shotgun (WGS) entry which is preliminary data.</text>
</comment>
<dbReference type="Proteomes" id="UP001162060">
    <property type="component" value="Unassembled WGS sequence"/>
</dbReference>
<evidence type="ECO:0000313" key="3">
    <source>
        <dbReference type="EMBL" id="CAK7938998.1"/>
    </source>
</evidence>
<evidence type="ECO:0000313" key="2">
    <source>
        <dbReference type="EMBL" id="CAK7930706.1"/>
    </source>
</evidence>
<dbReference type="EMBL" id="CAKLBY020000042">
    <property type="protein sequence ID" value="CAK7915122.1"/>
    <property type="molecule type" value="Genomic_DNA"/>
</dbReference>
<name>A0AAV1TEH6_9STRA</name>
<sequence>MWSNINPNAMLLALTYSSEARVSVKVGDVSRFTTYQTDFVRNTPRM</sequence>
<dbReference type="EMBL" id="CAKLBY020000236">
    <property type="protein sequence ID" value="CAK7938998.1"/>
    <property type="molecule type" value="Genomic_DNA"/>
</dbReference>
<reference evidence="1" key="1">
    <citation type="submission" date="2024-01" db="EMBL/GenBank/DDBJ databases">
        <authorList>
            <person name="Webb A."/>
        </authorList>
    </citation>
    <scope>NUCLEOTIDE SEQUENCE</scope>
    <source>
        <strain evidence="1">Pm1</strain>
    </source>
</reference>
<dbReference type="AlphaFoldDB" id="A0AAV1TEH6"/>
<evidence type="ECO:0000313" key="1">
    <source>
        <dbReference type="EMBL" id="CAK7915122.1"/>
    </source>
</evidence>
<protein>
    <submittedName>
        <fullName evidence="1">Uncharacterized protein</fullName>
    </submittedName>
</protein>
<organism evidence="1 4">
    <name type="scientific">Peronospora matthiolae</name>
    <dbReference type="NCBI Taxonomy" id="2874970"/>
    <lineage>
        <taxon>Eukaryota</taxon>
        <taxon>Sar</taxon>
        <taxon>Stramenopiles</taxon>
        <taxon>Oomycota</taxon>
        <taxon>Peronosporomycetes</taxon>
        <taxon>Peronosporales</taxon>
        <taxon>Peronosporaceae</taxon>
        <taxon>Peronospora</taxon>
    </lineage>
</organism>
<dbReference type="EMBL" id="CAKLBY020000169">
    <property type="protein sequence ID" value="CAK7930706.1"/>
    <property type="molecule type" value="Genomic_DNA"/>
</dbReference>
<gene>
    <name evidence="2" type="ORF">PM001_LOCUS15856</name>
    <name evidence="3" type="ORF">PM001_LOCUS24148</name>
    <name evidence="1" type="ORF">PM001_LOCUS5111</name>
</gene>
<proteinExistence type="predicted"/>